<evidence type="ECO:0000313" key="2">
    <source>
        <dbReference type="EMBL" id="QKS69954.1"/>
    </source>
</evidence>
<organism evidence="2 3">
    <name type="scientific">Paenalkalicoccus suaedae</name>
    <dbReference type="NCBI Taxonomy" id="2592382"/>
    <lineage>
        <taxon>Bacteria</taxon>
        <taxon>Bacillati</taxon>
        <taxon>Bacillota</taxon>
        <taxon>Bacilli</taxon>
        <taxon>Bacillales</taxon>
        <taxon>Bacillaceae</taxon>
        <taxon>Paenalkalicoccus</taxon>
    </lineage>
</organism>
<dbReference type="AlphaFoldDB" id="A0A859FBP1"/>
<dbReference type="Pfam" id="PF14276">
    <property type="entry name" value="DUF4363"/>
    <property type="match status" value="1"/>
</dbReference>
<proteinExistence type="predicted"/>
<keyword evidence="1" id="KW-0472">Membrane</keyword>
<evidence type="ECO:0000313" key="3">
    <source>
        <dbReference type="Proteomes" id="UP000318138"/>
    </source>
</evidence>
<reference evidence="3" key="1">
    <citation type="submission" date="2019-07" db="EMBL/GenBank/DDBJ databases">
        <title>Bacillus alkalisoli sp. nov. isolated from saline soil.</title>
        <authorList>
            <person name="Sun J.-Q."/>
            <person name="Xu L."/>
        </authorList>
    </citation>
    <scope>NUCLEOTIDE SEQUENCE [LARGE SCALE GENOMIC DNA]</scope>
    <source>
        <strain evidence="3">M4U3P1</strain>
    </source>
</reference>
<dbReference type="EMBL" id="CP041372">
    <property type="protein sequence ID" value="QKS69954.1"/>
    <property type="molecule type" value="Genomic_DNA"/>
</dbReference>
<evidence type="ECO:0000256" key="1">
    <source>
        <dbReference type="SAM" id="Phobius"/>
    </source>
</evidence>
<protein>
    <submittedName>
        <fullName evidence="2">DUF4363 family protein</fullName>
    </submittedName>
</protein>
<keyword evidence="3" id="KW-1185">Reference proteome</keyword>
<name>A0A859FBP1_9BACI</name>
<dbReference type="RefSeq" id="WP_176007998.1">
    <property type="nucleotide sequence ID" value="NZ_CP041372.2"/>
</dbReference>
<dbReference type="InterPro" id="IPR025373">
    <property type="entry name" value="DUF4363"/>
</dbReference>
<sequence length="122" mass="13623">MNTRKILLYLIPTAFVIISLVIMTSGSWLKHSFTDSDDVSGYLSATSSFVVSEEWSEAVRNAEQLDSAWHEVLARIQYSVERDDLATITETIARVQGAIAAEDRASAMIEISLLERLWEDVG</sequence>
<gene>
    <name evidence="2" type="ORF">FLK61_24555</name>
</gene>
<keyword evidence="1" id="KW-0812">Transmembrane</keyword>
<feature type="transmembrane region" description="Helical" evidence="1">
    <location>
        <begin position="7"/>
        <end position="29"/>
    </location>
</feature>
<dbReference type="Proteomes" id="UP000318138">
    <property type="component" value="Chromosome"/>
</dbReference>
<dbReference type="KEGG" id="psua:FLK61_24555"/>
<accession>A0A859FBP1</accession>
<keyword evidence="1" id="KW-1133">Transmembrane helix</keyword>